<organism evidence="9 10">
    <name type="scientific">Allomyces macrogynus (strain ATCC 38327)</name>
    <name type="common">Allomyces javanicus var. macrogynus</name>
    <dbReference type="NCBI Taxonomy" id="578462"/>
    <lineage>
        <taxon>Eukaryota</taxon>
        <taxon>Fungi</taxon>
        <taxon>Fungi incertae sedis</taxon>
        <taxon>Blastocladiomycota</taxon>
        <taxon>Blastocladiomycetes</taxon>
        <taxon>Blastocladiales</taxon>
        <taxon>Blastocladiaceae</taxon>
        <taxon>Allomyces</taxon>
    </lineage>
</organism>
<dbReference type="GO" id="GO:0004519">
    <property type="term" value="F:endonuclease activity"/>
    <property type="evidence" value="ECO:0007669"/>
    <property type="project" value="UniProtKB-KW"/>
</dbReference>
<feature type="signal peptide" evidence="8">
    <location>
        <begin position="1"/>
        <end position="27"/>
    </location>
</feature>
<dbReference type="EMBL" id="GG745353">
    <property type="protein sequence ID" value="KNE67340.1"/>
    <property type="molecule type" value="Genomic_DNA"/>
</dbReference>
<sequence>MAKIALNWSAVLLAVCVLVQLAGSALAWSAFGHSAVASVARVYLRPSTLEKVLTTLKATNDTSLESVAPWADTIRDKYPDTMGLHFIPNIDAPHQGKCFFDVVKDCVNDKCVYAAINNEIKAIRNTTASATAKSEATKFLIHFVGDLHQPLHATSFLKGGNTLPITFGLNATTGAPLKTNLHSSWDFHLPNKTVTKLHGGSTDKWIDSIVHRIGTEWRQQVPAWLKCPTEADQCVRGVESLKKHVCPVTWARESDAINCEHVFKDADFSKTIDEVQRNVTVTDAGLVDVSDKYWEAVHDVIDLQIARAGVRLAATLEATFN</sequence>
<dbReference type="eggNOG" id="ENOG502QRXU">
    <property type="taxonomic scope" value="Eukaryota"/>
</dbReference>
<keyword evidence="8" id="KW-0732">Signal</keyword>
<feature type="chain" id="PRO_5005548299" description="S1/P1 nuclease" evidence="8">
    <location>
        <begin position="28"/>
        <end position="321"/>
    </location>
</feature>
<evidence type="ECO:0000256" key="7">
    <source>
        <dbReference type="ARBA" id="ARBA00023180"/>
    </source>
</evidence>
<dbReference type="PANTHER" id="PTHR33146:SF26">
    <property type="entry name" value="ENDONUCLEASE 4"/>
    <property type="match status" value="1"/>
</dbReference>
<dbReference type="OrthoDB" id="441446at2759"/>
<name>A0A0L0SY57_ALLM3</name>
<keyword evidence="10" id="KW-1185">Reference proteome</keyword>
<reference evidence="9 10" key="1">
    <citation type="submission" date="2009-11" db="EMBL/GenBank/DDBJ databases">
        <title>Annotation of Allomyces macrogynus ATCC 38327.</title>
        <authorList>
            <consortium name="The Broad Institute Genome Sequencing Platform"/>
            <person name="Russ C."/>
            <person name="Cuomo C."/>
            <person name="Burger G."/>
            <person name="Gray M.W."/>
            <person name="Holland P.W.H."/>
            <person name="King N."/>
            <person name="Lang F.B.F."/>
            <person name="Roger A.J."/>
            <person name="Ruiz-Trillo I."/>
            <person name="Young S.K."/>
            <person name="Zeng Q."/>
            <person name="Gargeya S."/>
            <person name="Fitzgerald M."/>
            <person name="Haas B."/>
            <person name="Abouelleil A."/>
            <person name="Alvarado L."/>
            <person name="Arachchi H.M."/>
            <person name="Berlin A."/>
            <person name="Chapman S.B."/>
            <person name="Gearin G."/>
            <person name="Goldberg J."/>
            <person name="Griggs A."/>
            <person name="Gujja S."/>
            <person name="Hansen M."/>
            <person name="Heiman D."/>
            <person name="Howarth C."/>
            <person name="Larimer J."/>
            <person name="Lui A."/>
            <person name="MacDonald P.J.P."/>
            <person name="McCowen C."/>
            <person name="Montmayeur A."/>
            <person name="Murphy C."/>
            <person name="Neiman D."/>
            <person name="Pearson M."/>
            <person name="Priest M."/>
            <person name="Roberts A."/>
            <person name="Saif S."/>
            <person name="Shea T."/>
            <person name="Sisk P."/>
            <person name="Stolte C."/>
            <person name="Sykes S."/>
            <person name="Wortman J."/>
            <person name="Nusbaum C."/>
            <person name="Birren B."/>
        </authorList>
    </citation>
    <scope>NUCLEOTIDE SEQUENCE [LARGE SCALE GENOMIC DNA]</scope>
    <source>
        <strain evidence="9 10">ATCC 38327</strain>
    </source>
</reference>
<evidence type="ECO:0000256" key="3">
    <source>
        <dbReference type="ARBA" id="ARBA00022723"/>
    </source>
</evidence>
<dbReference type="SUPFAM" id="SSF48537">
    <property type="entry name" value="Phospholipase C/P1 nuclease"/>
    <property type="match status" value="1"/>
</dbReference>
<dbReference type="OMA" id="YKCNYEY"/>
<keyword evidence="6" id="KW-1015">Disulfide bond</keyword>
<dbReference type="STRING" id="578462.A0A0L0SY57"/>
<dbReference type="GO" id="GO:0003676">
    <property type="term" value="F:nucleic acid binding"/>
    <property type="evidence" value="ECO:0007669"/>
    <property type="project" value="InterPro"/>
</dbReference>
<dbReference type="AlphaFoldDB" id="A0A0L0SY57"/>
<comment type="similarity">
    <text evidence="1">Belongs to the nuclease type I family.</text>
</comment>
<dbReference type="PANTHER" id="PTHR33146">
    <property type="entry name" value="ENDONUCLEASE 4"/>
    <property type="match status" value="1"/>
</dbReference>
<evidence type="ECO:0000256" key="1">
    <source>
        <dbReference type="ARBA" id="ARBA00009547"/>
    </source>
</evidence>
<dbReference type="CDD" id="cd11010">
    <property type="entry name" value="S1-P1_nuclease"/>
    <property type="match status" value="1"/>
</dbReference>
<evidence type="ECO:0000256" key="5">
    <source>
        <dbReference type="ARBA" id="ARBA00022801"/>
    </source>
</evidence>
<evidence type="ECO:0008006" key="11">
    <source>
        <dbReference type="Google" id="ProtNLM"/>
    </source>
</evidence>
<keyword evidence="3" id="KW-0479">Metal-binding</keyword>
<evidence type="ECO:0000256" key="8">
    <source>
        <dbReference type="SAM" id="SignalP"/>
    </source>
</evidence>
<gene>
    <name evidence="9" type="ORF">AMAG_11810</name>
</gene>
<dbReference type="VEuPathDB" id="FungiDB:AMAG_11810"/>
<protein>
    <recommendedName>
        <fullName evidence="11">S1/P1 nuclease</fullName>
    </recommendedName>
</protein>
<proteinExistence type="inferred from homology"/>
<evidence type="ECO:0000313" key="10">
    <source>
        <dbReference type="Proteomes" id="UP000054350"/>
    </source>
</evidence>
<accession>A0A0L0SY57</accession>
<keyword evidence="7" id="KW-0325">Glycoprotein</keyword>
<dbReference type="InterPro" id="IPR008947">
    <property type="entry name" value="PLipase_C/P1_nuclease_dom_sf"/>
</dbReference>
<dbReference type="GO" id="GO:0006308">
    <property type="term" value="P:DNA catabolic process"/>
    <property type="evidence" value="ECO:0007669"/>
    <property type="project" value="InterPro"/>
</dbReference>
<dbReference type="Pfam" id="PF02265">
    <property type="entry name" value="S1-P1_nuclease"/>
    <property type="match status" value="1"/>
</dbReference>
<evidence type="ECO:0000256" key="6">
    <source>
        <dbReference type="ARBA" id="ARBA00023157"/>
    </source>
</evidence>
<dbReference type="GO" id="GO:0046872">
    <property type="term" value="F:metal ion binding"/>
    <property type="evidence" value="ECO:0007669"/>
    <property type="project" value="UniProtKB-KW"/>
</dbReference>
<reference evidence="10" key="2">
    <citation type="submission" date="2009-11" db="EMBL/GenBank/DDBJ databases">
        <title>The Genome Sequence of Allomyces macrogynus strain ATCC 38327.</title>
        <authorList>
            <consortium name="The Broad Institute Genome Sequencing Platform"/>
            <person name="Russ C."/>
            <person name="Cuomo C."/>
            <person name="Shea T."/>
            <person name="Young S.K."/>
            <person name="Zeng Q."/>
            <person name="Koehrsen M."/>
            <person name="Haas B."/>
            <person name="Borodovsky M."/>
            <person name="Guigo R."/>
            <person name="Alvarado L."/>
            <person name="Berlin A."/>
            <person name="Borenstein D."/>
            <person name="Chen Z."/>
            <person name="Engels R."/>
            <person name="Freedman E."/>
            <person name="Gellesch M."/>
            <person name="Goldberg J."/>
            <person name="Griggs A."/>
            <person name="Gujja S."/>
            <person name="Heiman D."/>
            <person name="Hepburn T."/>
            <person name="Howarth C."/>
            <person name="Jen D."/>
            <person name="Larson L."/>
            <person name="Lewis B."/>
            <person name="Mehta T."/>
            <person name="Park D."/>
            <person name="Pearson M."/>
            <person name="Roberts A."/>
            <person name="Saif S."/>
            <person name="Shenoy N."/>
            <person name="Sisk P."/>
            <person name="Stolte C."/>
            <person name="Sykes S."/>
            <person name="Walk T."/>
            <person name="White J."/>
            <person name="Yandava C."/>
            <person name="Burger G."/>
            <person name="Gray M.W."/>
            <person name="Holland P.W.H."/>
            <person name="King N."/>
            <person name="Lang F.B.F."/>
            <person name="Roger A.J."/>
            <person name="Ruiz-Trillo I."/>
            <person name="Lander E."/>
            <person name="Nusbaum C."/>
        </authorList>
    </citation>
    <scope>NUCLEOTIDE SEQUENCE [LARGE SCALE GENOMIC DNA]</scope>
    <source>
        <strain evidence="10">ATCC 38327</strain>
    </source>
</reference>
<dbReference type="Proteomes" id="UP000054350">
    <property type="component" value="Unassembled WGS sequence"/>
</dbReference>
<keyword evidence="5" id="KW-0378">Hydrolase</keyword>
<evidence type="ECO:0000256" key="2">
    <source>
        <dbReference type="ARBA" id="ARBA00022722"/>
    </source>
</evidence>
<dbReference type="InterPro" id="IPR003154">
    <property type="entry name" value="S1/P1nuclease"/>
</dbReference>
<dbReference type="GO" id="GO:0016788">
    <property type="term" value="F:hydrolase activity, acting on ester bonds"/>
    <property type="evidence" value="ECO:0007669"/>
    <property type="project" value="InterPro"/>
</dbReference>
<dbReference type="Gene3D" id="1.10.575.10">
    <property type="entry name" value="P1 Nuclease"/>
    <property type="match status" value="1"/>
</dbReference>
<keyword evidence="4" id="KW-0255">Endonuclease</keyword>
<evidence type="ECO:0000313" key="9">
    <source>
        <dbReference type="EMBL" id="KNE67340.1"/>
    </source>
</evidence>
<keyword evidence="2" id="KW-0540">Nuclease</keyword>
<evidence type="ECO:0000256" key="4">
    <source>
        <dbReference type="ARBA" id="ARBA00022759"/>
    </source>
</evidence>